<dbReference type="InterPro" id="IPR038945">
    <property type="entry name" value="MBD13-like"/>
</dbReference>
<evidence type="ECO:0000313" key="8">
    <source>
        <dbReference type="EMBL" id="KAK9021844.1"/>
    </source>
</evidence>
<dbReference type="Gene3D" id="3.30.890.10">
    <property type="entry name" value="Methyl-cpg-binding Protein 2, Chain A"/>
    <property type="match status" value="2"/>
</dbReference>
<protein>
    <recommendedName>
        <fullName evidence="7">MBD domain-containing protein</fullName>
    </recommendedName>
</protein>
<dbReference type="InterPro" id="IPR018607">
    <property type="entry name" value="Ctf8"/>
</dbReference>
<keyword evidence="2" id="KW-0805">Transcription regulation</keyword>
<dbReference type="EMBL" id="JBBPBN010000016">
    <property type="protein sequence ID" value="KAK9021844.1"/>
    <property type="molecule type" value="Genomic_DNA"/>
</dbReference>
<feature type="compositionally biased region" description="Acidic residues" evidence="6">
    <location>
        <begin position="140"/>
        <end position="149"/>
    </location>
</feature>
<dbReference type="Pfam" id="PF09696">
    <property type="entry name" value="Ctf8"/>
    <property type="match status" value="1"/>
</dbReference>
<evidence type="ECO:0000256" key="5">
    <source>
        <dbReference type="ARBA" id="ARBA00023242"/>
    </source>
</evidence>
<dbReference type="PANTHER" id="PTHR34067:SF24">
    <property type="entry name" value="METHYL-CPG-BINDING DOMAIN-CONTAINING PROTEIN 13"/>
    <property type="match status" value="1"/>
</dbReference>
<evidence type="ECO:0000313" key="9">
    <source>
        <dbReference type="Proteomes" id="UP001396334"/>
    </source>
</evidence>
<comment type="subcellular location">
    <subcellularLocation>
        <location evidence="1">Nucleus</location>
    </subcellularLocation>
</comment>
<dbReference type="SMART" id="SM00391">
    <property type="entry name" value="MBD"/>
    <property type="match status" value="1"/>
</dbReference>
<dbReference type="Pfam" id="PF01429">
    <property type="entry name" value="MBD"/>
    <property type="match status" value="2"/>
</dbReference>
<evidence type="ECO:0000256" key="1">
    <source>
        <dbReference type="ARBA" id="ARBA00004123"/>
    </source>
</evidence>
<feature type="region of interest" description="Disordered" evidence="6">
    <location>
        <begin position="133"/>
        <end position="217"/>
    </location>
</feature>
<organism evidence="8 9">
    <name type="scientific">Hibiscus sabdariffa</name>
    <name type="common">roselle</name>
    <dbReference type="NCBI Taxonomy" id="183260"/>
    <lineage>
        <taxon>Eukaryota</taxon>
        <taxon>Viridiplantae</taxon>
        <taxon>Streptophyta</taxon>
        <taxon>Embryophyta</taxon>
        <taxon>Tracheophyta</taxon>
        <taxon>Spermatophyta</taxon>
        <taxon>Magnoliopsida</taxon>
        <taxon>eudicotyledons</taxon>
        <taxon>Gunneridae</taxon>
        <taxon>Pentapetalae</taxon>
        <taxon>rosids</taxon>
        <taxon>malvids</taxon>
        <taxon>Malvales</taxon>
        <taxon>Malvaceae</taxon>
        <taxon>Malvoideae</taxon>
        <taxon>Hibiscus</taxon>
    </lineage>
</organism>
<evidence type="ECO:0000256" key="4">
    <source>
        <dbReference type="ARBA" id="ARBA00023163"/>
    </source>
</evidence>
<feature type="domain" description="MBD" evidence="7">
    <location>
        <begin position="1"/>
        <end position="69"/>
    </location>
</feature>
<reference evidence="8 9" key="1">
    <citation type="journal article" date="2024" name="G3 (Bethesda)">
        <title>Genome assembly of Hibiscus sabdariffa L. provides insights into metabolisms of medicinal natural products.</title>
        <authorList>
            <person name="Kim T."/>
        </authorList>
    </citation>
    <scope>NUCLEOTIDE SEQUENCE [LARGE SCALE GENOMIC DNA]</scope>
    <source>
        <strain evidence="8">TK-2024</strain>
        <tissue evidence="8">Old leaves</tissue>
    </source>
</reference>
<gene>
    <name evidence="8" type="ORF">V6N11_011810</name>
</gene>
<evidence type="ECO:0000256" key="2">
    <source>
        <dbReference type="ARBA" id="ARBA00023015"/>
    </source>
</evidence>
<dbReference type="PANTHER" id="PTHR34067">
    <property type="entry name" value="OS04G0193200 PROTEIN"/>
    <property type="match status" value="1"/>
</dbReference>
<evidence type="ECO:0000256" key="3">
    <source>
        <dbReference type="ARBA" id="ARBA00023125"/>
    </source>
</evidence>
<keyword evidence="3" id="KW-0238">DNA-binding</keyword>
<proteinExistence type="predicted"/>
<feature type="compositionally biased region" description="Polar residues" evidence="6">
    <location>
        <begin position="195"/>
        <end position="206"/>
    </location>
</feature>
<feature type="region of interest" description="Disordered" evidence="6">
    <location>
        <begin position="298"/>
        <end position="345"/>
    </location>
</feature>
<dbReference type="Proteomes" id="UP001396334">
    <property type="component" value="Unassembled WGS sequence"/>
</dbReference>
<feature type="compositionally biased region" description="Polar residues" evidence="6">
    <location>
        <begin position="310"/>
        <end position="330"/>
    </location>
</feature>
<dbReference type="PROSITE" id="PS50982">
    <property type="entry name" value="MBD"/>
    <property type="match status" value="2"/>
</dbReference>
<dbReference type="CDD" id="cd00122">
    <property type="entry name" value="MBD"/>
    <property type="match status" value="1"/>
</dbReference>
<dbReference type="InterPro" id="IPR016177">
    <property type="entry name" value="DNA-bd_dom_sf"/>
</dbReference>
<feature type="domain" description="MBD" evidence="7">
    <location>
        <begin position="71"/>
        <end position="138"/>
    </location>
</feature>
<evidence type="ECO:0000259" key="7">
    <source>
        <dbReference type="PROSITE" id="PS50982"/>
    </source>
</evidence>
<name>A0ABR2SA78_9ROSI</name>
<evidence type="ECO:0000256" key="6">
    <source>
        <dbReference type="SAM" id="MobiDB-lite"/>
    </source>
</evidence>
<keyword evidence="4" id="KW-0804">Transcription</keyword>
<feature type="region of interest" description="Disordered" evidence="6">
    <location>
        <begin position="259"/>
        <end position="279"/>
    </location>
</feature>
<sequence length="727" mass="79464">MEGRTSDDWLPPGWKVEVRQRRNGKKDKCYYAPCGKLRFVSRAEVARYLEKCGSKTEEKEKFSGKQPSKNITVEKVEAEGLPPGWTKEVRITKAKHRVRKDAFYTDPVSGYVFRSMKDALRYVETGELGKFAFKPKEKDGNDEDLEEDNNGGVNEPVLVESPKVAVNGTIDEVEKQTTEHVSNSSGITKEEEMLTSASTGEQTSLSKHAPDQNKAGEGAELSNLNLSEAKGSEQIGQKDSQEDVHASVNAVGVLSDKLFRNDAKDGTEKPQQGKGKTKINKDVNVPRRASKRLAGVALDPTPEPKATRACRTSINQSSAVPDGAENSSPGNCIDRASKQPNQPKSFLETNSALDACKSKEPIPASSNMLSSGDALSVNCHIAKSVLPLENVATSGVHSGQLESDENASDVPGSDIDMPLADLWTDPCIAFAIQTLTGIPCDTQKISESNSCKAPVIQATPEAQNGTGFVERQGRGTDVPSTDPTIWKEQARKVEEVHKTDEMAGSSLEMPLADIWADPCIEFAIKTLTGAIPVEYGLDSQHGFQQQPISAPHQSANHMTLPDVGIDKFSQTDFICQQYDVTERNSSDYYFIKRKMQIQVKCSCGAEKCPEWAIIELQGVVELQPSFQDSLQNLQIGQLCRPSSQENYTFTIGYHELTGSKVALKKPMVVLKKLKRMDVDQSDDGGASSSNTELDVVGVIRHKILFKTRPKALISVKEKANTAAARNN</sequence>
<keyword evidence="9" id="KW-1185">Reference proteome</keyword>
<dbReference type="SUPFAM" id="SSF54171">
    <property type="entry name" value="DNA-binding domain"/>
    <property type="match status" value="2"/>
</dbReference>
<accession>A0ABR2SA78</accession>
<dbReference type="InterPro" id="IPR001739">
    <property type="entry name" value="Methyl_CpG_DNA-bd"/>
</dbReference>
<feature type="compositionally biased region" description="Basic and acidic residues" evidence="6">
    <location>
        <begin position="259"/>
        <end position="268"/>
    </location>
</feature>
<keyword evidence="5" id="KW-0539">Nucleus</keyword>
<comment type="caution">
    <text evidence="8">The sequence shown here is derived from an EMBL/GenBank/DDBJ whole genome shotgun (WGS) entry which is preliminary data.</text>
</comment>